<keyword evidence="6 11" id="KW-0472">Membrane</keyword>
<keyword evidence="4 11" id="KW-0812">Transmembrane</keyword>
<keyword evidence="3" id="KW-1003">Cell membrane</keyword>
<evidence type="ECO:0000256" key="1">
    <source>
        <dbReference type="ARBA" id="ARBA00004167"/>
    </source>
</evidence>
<dbReference type="Gene3D" id="1.10.10.1320">
    <property type="entry name" value="Anti-sigma factor, zinc-finger domain"/>
    <property type="match status" value="1"/>
</dbReference>
<evidence type="ECO:0000256" key="5">
    <source>
        <dbReference type="ARBA" id="ARBA00022989"/>
    </source>
</evidence>
<sequence>MTDRNCEQLIDYFNHQLSDEEAKTFEAHLRNCESCQEELKELQELTDELPLLSEPVEPPDGMKHRVLSNVFEEKNTPAEPATPITATEIGKPRKQRNRIYPFVSGGLAAALLLSLIGNGYLWNEQQELSQEREQLVSERNQIESDYFALLDEVETPDEDGGVSDILLASNLASTDEEEFQGQGTATIISENGNVDLVIQVTDMPEATGTEVFQAWIIEGETPYPTGSFNIDEEGNGAVSFRISDMDDIQIDQIAITLEPQPNNQEPEGQMVLASQ</sequence>
<dbReference type="GO" id="GO:0005886">
    <property type="term" value="C:plasma membrane"/>
    <property type="evidence" value="ECO:0007669"/>
    <property type="project" value="UniProtKB-SubCell"/>
</dbReference>
<gene>
    <name evidence="14" type="ORF">BBEV_2757</name>
</gene>
<feature type="domain" description="Anti-sigma K factor RskA C-terminal" evidence="12">
    <location>
        <begin position="106"/>
        <end position="269"/>
    </location>
</feature>
<evidence type="ECO:0000259" key="13">
    <source>
        <dbReference type="Pfam" id="PF13490"/>
    </source>
</evidence>
<evidence type="ECO:0000256" key="8">
    <source>
        <dbReference type="ARBA" id="ARBA00024438"/>
    </source>
</evidence>
<evidence type="ECO:0000256" key="11">
    <source>
        <dbReference type="SAM" id="Phobius"/>
    </source>
</evidence>
<dbReference type="STRING" id="632773.BBEV_2757"/>
<evidence type="ECO:0000256" key="9">
    <source>
        <dbReference type="ARBA" id="ARBA00029829"/>
    </source>
</evidence>
<dbReference type="Pfam" id="PF13490">
    <property type="entry name" value="zf-HC2"/>
    <property type="match status" value="1"/>
</dbReference>
<dbReference type="PATRIC" id="fig|632773.3.peg.2896"/>
<dbReference type="InterPro" id="IPR051474">
    <property type="entry name" value="Anti-sigma-K/W_factor"/>
</dbReference>
<evidence type="ECO:0000256" key="10">
    <source>
        <dbReference type="ARBA" id="ARBA00030803"/>
    </source>
</evidence>
<organism evidence="14 15">
    <name type="scientific">Salisediminibacterium beveridgei</name>
    <dbReference type="NCBI Taxonomy" id="632773"/>
    <lineage>
        <taxon>Bacteria</taxon>
        <taxon>Bacillati</taxon>
        <taxon>Bacillota</taxon>
        <taxon>Bacilli</taxon>
        <taxon>Bacillales</taxon>
        <taxon>Bacillaceae</taxon>
        <taxon>Salisediminibacterium</taxon>
    </lineage>
</organism>
<dbReference type="KEGG" id="bbev:BBEV_2757"/>
<proteinExistence type="inferred from homology"/>
<evidence type="ECO:0000313" key="15">
    <source>
        <dbReference type="Proteomes" id="UP000094463"/>
    </source>
</evidence>
<keyword evidence="5 11" id="KW-1133">Transmembrane helix</keyword>
<evidence type="ECO:0000256" key="2">
    <source>
        <dbReference type="ARBA" id="ARBA00004236"/>
    </source>
</evidence>
<dbReference type="RefSeq" id="WP_069366004.1">
    <property type="nucleotide sequence ID" value="NZ_CP012502.1"/>
</dbReference>
<dbReference type="Pfam" id="PF10099">
    <property type="entry name" value="RskA_C"/>
    <property type="match status" value="1"/>
</dbReference>
<feature type="domain" description="Putative zinc-finger" evidence="13">
    <location>
        <begin position="7"/>
        <end position="36"/>
    </location>
</feature>
<accession>A0A1D7QYL0</accession>
<evidence type="ECO:0000313" key="14">
    <source>
        <dbReference type="EMBL" id="AOM84094.1"/>
    </source>
</evidence>
<comment type="similarity">
    <text evidence="7">Belongs to the zinc-associated anti-sigma factor (ZAS) superfamily. Anti-sigma-W factor family.</text>
</comment>
<dbReference type="EMBL" id="CP012502">
    <property type="protein sequence ID" value="AOM84094.1"/>
    <property type="molecule type" value="Genomic_DNA"/>
</dbReference>
<reference evidence="14 15" key="1">
    <citation type="submission" date="2015-08" db="EMBL/GenBank/DDBJ databases">
        <title>The complete genome sequence of Bacillus beveridgei MLTeJB.</title>
        <authorList>
            <person name="Hanson T.E."/>
            <person name="Mesa C."/>
            <person name="Basesman S.M."/>
            <person name="Oremland R.S."/>
        </authorList>
    </citation>
    <scope>NUCLEOTIDE SEQUENCE [LARGE SCALE GENOMIC DNA]</scope>
    <source>
        <strain evidence="14 15">MLTeJB</strain>
    </source>
</reference>
<evidence type="ECO:0000256" key="3">
    <source>
        <dbReference type="ARBA" id="ARBA00022475"/>
    </source>
</evidence>
<protein>
    <recommendedName>
        <fullName evidence="8">Anti-sigma-W factor RsiW</fullName>
    </recommendedName>
    <alternativeName>
        <fullName evidence="10">Regulator of SigK</fullName>
    </alternativeName>
    <alternativeName>
        <fullName evidence="9">Sigma-K anti-sigma factor RskA</fullName>
    </alternativeName>
</protein>
<dbReference type="PANTHER" id="PTHR37461">
    <property type="entry name" value="ANTI-SIGMA-K FACTOR RSKA"/>
    <property type="match status" value="1"/>
</dbReference>
<evidence type="ECO:0000259" key="12">
    <source>
        <dbReference type="Pfam" id="PF10099"/>
    </source>
</evidence>
<comment type="subcellular location">
    <subcellularLocation>
        <location evidence="2">Cell membrane</location>
    </subcellularLocation>
    <subcellularLocation>
        <location evidence="1">Membrane</location>
        <topology evidence="1">Single-pass membrane protein</topology>
    </subcellularLocation>
</comment>
<keyword evidence="15" id="KW-1185">Reference proteome</keyword>
<evidence type="ECO:0000256" key="6">
    <source>
        <dbReference type="ARBA" id="ARBA00023136"/>
    </source>
</evidence>
<evidence type="ECO:0000256" key="4">
    <source>
        <dbReference type="ARBA" id="ARBA00022692"/>
    </source>
</evidence>
<name>A0A1D7QYL0_9BACI</name>
<dbReference type="Proteomes" id="UP000094463">
    <property type="component" value="Chromosome"/>
</dbReference>
<dbReference type="OrthoDB" id="150725at2"/>
<dbReference type="AlphaFoldDB" id="A0A1D7QYL0"/>
<dbReference type="GO" id="GO:0016989">
    <property type="term" value="F:sigma factor antagonist activity"/>
    <property type="evidence" value="ECO:0007669"/>
    <property type="project" value="TreeGrafter"/>
</dbReference>
<dbReference type="PANTHER" id="PTHR37461:SF1">
    <property type="entry name" value="ANTI-SIGMA-K FACTOR RSKA"/>
    <property type="match status" value="1"/>
</dbReference>
<dbReference type="InterPro" id="IPR027383">
    <property type="entry name" value="Znf_put"/>
</dbReference>
<dbReference type="InterPro" id="IPR041916">
    <property type="entry name" value="Anti_sigma_zinc_sf"/>
</dbReference>
<dbReference type="InterPro" id="IPR018764">
    <property type="entry name" value="RskA_C"/>
</dbReference>
<dbReference type="GO" id="GO:0006417">
    <property type="term" value="P:regulation of translation"/>
    <property type="evidence" value="ECO:0007669"/>
    <property type="project" value="TreeGrafter"/>
</dbReference>
<evidence type="ECO:0000256" key="7">
    <source>
        <dbReference type="ARBA" id="ARBA00024353"/>
    </source>
</evidence>
<feature type="transmembrane region" description="Helical" evidence="11">
    <location>
        <begin position="99"/>
        <end position="122"/>
    </location>
</feature>